<proteinExistence type="predicted"/>
<keyword evidence="3" id="KW-1185">Reference proteome</keyword>
<comment type="caution">
    <text evidence="2">The sequence shown here is derived from an EMBL/GenBank/DDBJ whole genome shotgun (WGS) entry which is preliminary data.</text>
</comment>
<keyword evidence="1" id="KW-1133">Transmembrane helix</keyword>
<feature type="transmembrane region" description="Helical" evidence="1">
    <location>
        <begin position="157"/>
        <end position="175"/>
    </location>
</feature>
<keyword evidence="1" id="KW-0812">Transmembrane</keyword>
<feature type="transmembrane region" description="Helical" evidence="1">
    <location>
        <begin position="64"/>
        <end position="97"/>
    </location>
</feature>
<gene>
    <name evidence="2" type="ORF">Megvenef_01012</name>
</gene>
<feature type="transmembrane region" description="Helical" evidence="1">
    <location>
        <begin position="220"/>
        <end position="241"/>
    </location>
</feature>
<evidence type="ECO:0000313" key="3">
    <source>
        <dbReference type="Proteomes" id="UP001291687"/>
    </source>
</evidence>
<protein>
    <submittedName>
        <fullName evidence="2">Conjugal transfer protein TraX</fullName>
    </submittedName>
</protein>
<dbReference type="RefSeq" id="WP_322776940.1">
    <property type="nucleotide sequence ID" value="NZ_JARJFB010000073.1"/>
</dbReference>
<sequence>MIRVSNYQDLLKVIALTCMIIDHIGLYFLPETWILRAIGRYAFPIFCFFAGFNFKNSLRVKTLIYGVALYLFTTTLIFQELIEANILISIFIGYVYLSIFQSRLVLSNLGFWQAYTHFIVLACCFPLTGQFFEYSTLAIAMMVLGYSVKNNLIPIRIAAFTTAYTSSLYTIIIYFDDFKAPEFIVTAIVTVAIYFSLTFKNFHRVNNLRLTIISNNLLSIYCIHLVIIMVVWRYSIIGLFLA</sequence>
<feature type="transmembrane region" description="Helical" evidence="1">
    <location>
        <begin position="181"/>
        <end position="199"/>
    </location>
</feature>
<reference evidence="2 3" key="1">
    <citation type="submission" date="2023-03" db="EMBL/GenBank/DDBJ databases">
        <title>Host association and intracellularity evolved multiple times independently in the Rickettsiales.</title>
        <authorList>
            <person name="Castelli M."/>
            <person name="Nardi T."/>
            <person name="Gammuto L."/>
            <person name="Bellinzona G."/>
            <person name="Sabaneyeva E."/>
            <person name="Potekhin A."/>
            <person name="Serra V."/>
            <person name="Petroni G."/>
            <person name="Sassera D."/>
        </authorList>
    </citation>
    <scope>NUCLEOTIDE SEQUENCE [LARGE SCALE GENOMIC DNA]</scope>
    <source>
        <strain evidence="2 3">Sr 2-6</strain>
    </source>
</reference>
<dbReference type="InterPro" id="IPR008875">
    <property type="entry name" value="TraX"/>
</dbReference>
<accession>A0ABU5NCX7</accession>
<feature type="transmembrane region" description="Helical" evidence="1">
    <location>
        <begin position="117"/>
        <end position="145"/>
    </location>
</feature>
<dbReference type="Proteomes" id="UP001291687">
    <property type="component" value="Unassembled WGS sequence"/>
</dbReference>
<evidence type="ECO:0000256" key="1">
    <source>
        <dbReference type="SAM" id="Phobius"/>
    </source>
</evidence>
<evidence type="ECO:0000313" key="2">
    <source>
        <dbReference type="EMBL" id="MEA0971041.1"/>
    </source>
</evidence>
<name>A0ABU5NCX7_9RICK</name>
<organism evidence="2 3">
    <name type="scientific">Candidatus Megaera venefica</name>
    <dbReference type="NCBI Taxonomy" id="2055910"/>
    <lineage>
        <taxon>Bacteria</taxon>
        <taxon>Pseudomonadati</taxon>
        <taxon>Pseudomonadota</taxon>
        <taxon>Alphaproteobacteria</taxon>
        <taxon>Rickettsiales</taxon>
        <taxon>Rickettsiaceae</taxon>
        <taxon>Candidatus Megaera</taxon>
    </lineage>
</organism>
<keyword evidence="1" id="KW-0472">Membrane</keyword>
<dbReference type="EMBL" id="JARJFB010000073">
    <property type="protein sequence ID" value="MEA0971041.1"/>
    <property type="molecule type" value="Genomic_DNA"/>
</dbReference>
<feature type="transmembrane region" description="Helical" evidence="1">
    <location>
        <begin position="9"/>
        <end position="28"/>
    </location>
</feature>
<dbReference type="Pfam" id="PF05857">
    <property type="entry name" value="TraX"/>
    <property type="match status" value="1"/>
</dbReference>